<dbReference type="InterPro" id="IPR043129">
    <property type="entry name" value="ATPase_NBD"/>
</dbReference>
<dbReference type="Proteomes" id="UP000244810">
    <property type="component" value="Unassembled WGS sequence"/>
</dbReference>
<dbReference type="GO" id="GO:0005829">
    <property type="term" value="C:cytosol"/>
    <property type="evidence" value="ECO:0007669"/>
    <property type="project" value="TreeGrafter"/>
</dbReference>
<dbReference type="InterPro" id="IPR045079">
    <property type="entry name" value="Oxoprolinase-like"/>
</dbReference>
<feature type="domain" description="Hydantoinase/oxoprolinase N-terminal" evidence="2">
    <location>
        <begin position="5"/>
        <end position="179"/>
    </location>
</feature>
<dbReference type="RefSeq" id="WP_107752524.1">
    <property type="nucleotide sequence ID" value="NZ_QBKF01000007.1"/>
</dbReference>
<dbReference type="EMBL" id="QDDR01000007">
    <property type="protein sequence ID" value="PVE46952.1"/>
    <property type="molecule type" value="Genomic_DNA"/>
</dbReference>
<evidence type="ECO:0000313" key="3">
    <source>
        <dbReference type="EMBL" id="PVE46952.1"/>
    </source>
</evidence>
<dbReference type="Pfam" id="PF05378">
    <property type="entry name" value="Hydant_A_N"/>
    <property type="match status" value="1"/>
</dbReference>
<protein>
    <submittedName>
        <fullName evidence="3">Methylhydantoinase</fullName>
    </submittedName>
</protein>
<dbReference type="SUPFAM" id="SSF53067">
    <property type="entry name" value="Actin-like ATPase domain"/>
    <property type="match status" value="1"/>
</dbReference>
<keyword evidence="4" id="KW-1185">Reference proteome</keyword>
<dbReference type="GO" id="GO:0006749">
    <property type="term" value="P:glutathione metabolic process"/>
    <property type="evidence" value="ECO:0007669"/>
    <property type="project" value="TreeGrafter"/>
</dbReference>
<dbReference type="InterPro" id="IPR008040">
    <property type="entry name" value="Hydant_A_N"/>
</dbReference>
<reference evidence="3 4" key="1">
    <citation type="journal article" date="2011" name="Syst. Appl. Microbiol.">
        <title>Defluviimonas denitrificans gen. nov., sp. nov., and Pararhodobacter aggregans gen. nov., sp. nov., non-phototrophic Rhodobacteraceae from the biofilter of a marine aquaculture.</title>
        <authorList>
            <person name="Foesel B.U."/>
            <person name="Drake H.L."/>
            <person name="Schramm A."/>
        </authorList>
    </citation>
    <scope>NUCLEOTIDE SEQUENCE [LARGE SCALE GENOMIC DNA]</scope>
    <source>
        <strain evidence="3 4">D1-19</strain>
    </source>
</reference>
<proteinExistence type="predicted"/>
<sequence>MSEIRIGIDVGGTFTDFALATPGGLRTLKLPTTPRAPERAILDGVQQILREAAIAPEAVTGIVHGTTLATNAIISRHGARTALVTTEGFRDVLAMGDEGRFDQYDITIVKPEPLIPRWWRYGVPERLAADGAVLLPLDEQALHALARTLRDERIESVALCFLHAHVNPAHERRALEVLQPLLPGVLFSLSSEVSPEIGEYARFSTTAANAFVQPQVATYLDRLETGLAALGLTAPVFMFLSNGGLCHLDLARRFPIRLVESGPAGGAVFAAQLARDLGEEAILAFDMGGTTAKICLIDKGVPRRSPSFEMAREHMHRQGSGLPARIPVIDLVEIGAGGGSLARVDAQRRLQVGPESAGSDPGPACYARGGTQPAVTDANLQLGRLAPEDFDGSGILIDPGLATQALEAGVGAPLALDPLAAAAALAEVVEEQMAGAAREHAREKGVDLRPRPIIAFGGGGGVHAARIARKLGATRVIVPQGAGIGSAIGFLQAQAVYELSRSVAMPLSAFDAGRYNRLYAEMAAEAGAFVTAAAPGAQQVAQRTLFLRYKGQGQTLQIPVEDADLTDQDAPRLHALFQSHYAALYKRALERIPVEIVALSLRVAAEGTAPTPAVTDRLDRPLPETAMLYDLTTGAMVPARQILRADLGPRPLQGPALIKDKGTTIHVPRGFDARTIEGGHVLLTYTGQEG</sequence>
<evidence type="ECO:0000259" key="1">
    <source>
        <dbReference type="Pfam" id="PF01968"/>
    </source>
</evidence>
<comment type="caution">
    <text evidence="3">The sequence shown here is derived from an EMBL/GenBank/DDBJ whole genome shotgun (WGS) entry which is preliminary data.</text>
</comment>
<dbReference type="PANTHER" id="PTHR11365">
    <property type="entry name" value="5-OXOPROLINASE RELATED"/>
    <property type="match status" value="1"/>
</dbReference>
<gene>
    <name evidence="3" type="ORF">DDE23_14870</name>
</gene>
<dbReference type="GO" id="GO:0017168">
    <property type="term" value="F:5-oxoprolinase (ATP-hydrolyzing) activity"/>
    <property type="evidence" value="ECO:0007669"/>
    <property type="project" value="TreeGrafter"/>
</dbReference>
<evidence type="ECO:0000259" key="2">
    <source>
        <dbReference type="Pfam" id="PF05378"/>
    </source>
</evidence>
<dbReference type="OrthoDB" id="9759608at2"/>
<organism evidence="3 4">
    <name type="scientific">Pararhodobacter aggregans</name>
    <dbReference type="NCBI Taxonomy" id="404875"/>
    <lineage>
        <taxon>Bacteria</taxon>
        <taxon>Pseudomonadati</taxon>
        <taxon>Pseudomonadota</taxon>
        <taxon>Alphaproteobacteria</taxon>
        <taxon>Rhodobacterales</taxon>
        <taxon>Paracoccaceae</taxon>
        <taxon>Pararhodobacter</taxon>
    </lineage>
</organism>
<name>A0A2T7UQK6_9RHOB</name>
<dbReference type="AlphaFoldDB" id="A0A2T7UQK6"/>
<dbReference type="PANTHER" id="PTHR11365:SF23">
    <property type="entry name" value="HYPOTHETICAL 5-OXOPROLINASE (EUROFUNG)-RELATED"/>
    <property type="match status" value="1"/>
</dbReference>
<dbReference type="InterPro" id="IPR002821">
    <property type="entry name" value="Hydantoinase_A"/>
</dbReference>
<accession>A0A2T7UQK6</accession>
<evidence type="ECO:0000313" key="4">
    <source>
        <dbReference type="Proteomes" id="UP000244810"/>
    </source>
</evidence>
<dbReference type="Pfam" id="PF01968">
    <property type="entry name" value="Hydantoinase_A"/>
    <property type="match status" value="1"/>
</dbReference>
<feature type="domain" description="Hydantoinase A/oxoprolinase" evidence="1">
    <location>
        <begin position="202"/>
        <end position="496"/>
    </location>
</feature>